<name>A0ABT9D5W3_9CELL</name>
<dbReference type="RefSeq" id="WP_304599877.1">
    <property type="nucleotide sequence ID" value="NZ_JAUQYO010000002.1"/>
</dbReference>
<keyword evidence="3" id="KW-0732">Signal</keyword>
<accession>A0ABT9D5W3</accession>
<feature type="compositionally biased region" description="Low complexity" evidence="1">
    <location>
        <begin position="259"/>
        <end position="292"/>
    </location>
</feature>
<reference evidence="4 5" key="1">
    <citation type="submission" date="2023-07" db="EMBL/GenBank/DDBJ databases">
        <title>Description of novel actinomycetes strains, isolated from tidal flat sediment.</title>
        <authorList>
            <person name="Lu C."/>
        </authorList>
    </citation>
    <scope>NUCLEOTIDE SEQUENCE [LARGE SCALE GENOMIC DNA]</scope>
    <source>
        <strain evidence="4 5">SYSU T00b441</strain>
    </source>
</reference>
<organism evidence="4 5">
    <name type="scientific">Actinotalea lenta</name>
    <dbReference type="NCBI Taxonomy" id="3064654"/>
    <lineage>
        <taxon>Bacteria</taxon>
        <taxon>Bacillati</taxon>
        <taxon>Actinomycetota</taxon>
        <taxon>Actinomycetes</taxon>
        <taxon>Micrococcales</taxon>
        <taxon>Cellulomonadaceae</taxon>
        <taxon>Actinotalea</taxon>
    </lineage>
</organism>
<evidence type="ECO:0000256" key="2">
    <source>
        <dbReference type="SAM" id="Phobius"/>
    </source>
</evidence>
<evidence type="ECO:0000256" key="1">
    <source>
        <dbReference type="SAM" id="MobiDB-lite"/>
    </source>
</evidence>
<evidence type="ECO:0000256" key="3">
    <source>
        <dbReference type="SAM" id="SignalP"/>
    </source>
</evidence>
<dbReference type="InterPro" id="IPR046112">
    <property type="entry name" value="DUF6049"/>
</dbReference>
<dbReference type="Pfam" id="PF19516">
    <property type="entry name" value="DUF6049"/>
    <property type="match status" value="1"/>
</dbReference>
<feature type="chain" id="PRO_5045449097" evidence="3">
    <location>
        <begin position="24"/>
        <end position="746"/>
    </location>
</feature>
<feature type="compositionally biased region" description="Pro residues" evidence="1">
    <location>
        <begin position="732"/>
        <end position="746"/>
    </location>
</feature>
<gene>
    <name evidence="4" type="ORF">Q6348_03155</name>
</gene>
<dbReference type="Proteomes" id="UP001232536">
    <property type="component" value="Unassembled WGS sequence"/>
</dbReference>
<feature type="transmembrane region" description="Helical" evidence="2">
    <location>
        <begin position="685"/>
        <end position="703"/>
    </location>
</feature>
<sequence>MTTPRRRAGGAAAALATALLALATLLAPPAALPARATVPSGTDAPSEVAVAVTSIDPTVLRPGDDLTLGVQVTNEGGTVVQQPRVLVHLRSRGFISRSSLDLWRQDGFYGDLGSTVLIQDLDQPLAPGQSASATLTVPAASVTLPHRAFDWGARGVGVEVVDAADPTRIRLGVARTFTVWFPRDQVGPTVVSVLVPITGPAPGPQADARVADLTAPGGRLSDVLAATADQPDVSWALDPWLLQVAARGSPAPSEIEVTPGPSASPSGAASATPSAGSSVGPAPPAAQGAAPAWGQDVLSDATGREVALLPWADADVAALVHDGATTLLDAAERRSRSTAADLGLPGGTDLLLPGDALPDLATAGWAAAHDQSLVVGPGQMPYPPFLTYTPSGRADVATARGDAHVLIPDARLSRALTTGLVLGSDTHVTAATAVADMLAELAVITRERPADSRTMLVVTPRDWDPEVDVARAQLAALADTPWVQLAPLSALADVQPSADRGTLPDRSTATGEVPGTLLSRMSSTLDRRQALAAIVPDPSRLLGDVEAERLAPTSLAWRSDPAGREALVAAAEARTATLAGAVTVPKSDAVNLLASSGEVPLRVANALAQPVTVDVRLRPSDARLVARQAVRVEVPANGEATVQIPVHGVQTADVRAAVELRTPDGVLLDDSTVVTVRVRAEWETIGTAVVGVLLAIGLVLGLVRTIRRGRGRRRAAGLTPDGSPSDADAVPEPDPAAAPPAPEDAR</sequence>
<keyword evidence="2" id="KW-0812">Transmembrane</keyword>
<dbReference type="PANTHER" id="PTHR48125">
    <property type="entry name" value="LP07818P1"/>
    <property type="match status" value="1"/>
</dbReference>
<evidence type="ECO:0000313" key="4">
    <source>
        <dbReference type="EMBL" id="MDO8106190.1"/>
    </source>
</evidence>
<dbReference type="InterPro" id="IPR006311">
    <property type="entry name" value="TAT_signal"/>
</dbReference>
<keyword evidence="5" id="KW-1185">Reference proteome</keyword>
<protein>
    <submittedName>
        <fullName evidence="4">DUF6049 family protein</fullName>
    </submittedName>
</protein>
<dbReference type="PROSITE" id="PS51318">
    <property type="entry name" value="TAT"/>
    <property type="match status" value="1"/>
</dbReference>
<comment type="caution">
    <text evidence="4">The sequence shown here is derived from an EMBL/GenBank/DDBJ whole genome shotgun (WGS) entry which is preliminary data.</text>
</comment>
<dbReference type="EMBL" id="JAUQYP010000001">
    <property type="protein sequence ID" value="MDO8106190.1"/>
    <property type="molecule type" value="Genomic_DNA"/>
</dbReference>
<keyword evidence="2" id="KW-0472">Membrane</keyword>
<feature type="region of interest" description="Disordered" evidence="1">
    <location>
        <begin position="251"/>
        <end position="292"/>
    </location>
</feature>
<feature type="region of interest" description="Disordered" evidence="1">
    <location>
        <begin position="711"/>
        <end position="746"/>
    </location>
</feature>
<proteinExistence type="predicted"/>
<keyword evidence="2" id="KW-1133">Transmembrane helix</keyword>
<feature type="signal peptide" evidence="3">
    <location>
        <begin position="1"/>
        <end position="23"/>
    </location>
</feature>
<evidence type="ECO:0000313" key="5">
    <source>
        <dbReference type="Proteomes" id="UP001232536"/>
    </source>
</evidence>
<feature type="compositionally biased region" description="Low complexity" evidence="1">
    <location>
        <begin position="716"/>
        <end position="730"/>
    </location>
</feature>
<dbReference type="PANTHER" id="PTHR48125:SF12">
    <property type="entry name" value="AT HOOK TRANSCRIPTION FACTOR FAMILY-RELATED"/>
    <property type="match status" value="1"/>
</dbReference>